<gene>
    <name evidence="1" type="ORF">CYMTET_49991</name>
</gene>
<name>A0AAE0BQE1_9CHLO</name>
<dbReference type="Proteomes" id="UP001190700">
    <property type="component" value="Unassembled WGS sequence"/>
</dbReference>
<accession>A0AAE0BQE1</accession>
<proteinExistence type="predicted"/>
<dbReference type="AlphaFoldDB" id="A0AAE0BQE1"/>
<keyword evidence="2" id="KW-1185">Reference proteome</keyword>
<organism evidence="1 2">
    <name type="scientific">Cymbomonas tetramitiformis</name>
    <dbReference type="NCBI Taxonomy" id="36881"/>
    <lineage>
        <taxon>Eukaryota</taxon>
        <taxon>Viridiplantae</taxon>
        <taxon>Chlorophyta</taxon>
        <taxon>Pyramimonadophyceae</taxon>
        <taxon>Pyramimonadales</taxon>
        <taxon>Pyramimonadaceae</taxon>
        <taxon>Cymbomonas</taxon>
    </lineage>
</organism>
<evidence type="ECO:0000313" key="2">
    <source>
        <dbReference type="Proteomes" id="UP001190700"/>
    </source>
</evidence>
<sequence length="101" mass="11042">MAPARGVIVLGTTNIPTQHATYRVNATFDYYLQLNAGCSVTFESLDGRPISINRHIWGPGNIIMNCDVNVNAPMGQAPAQKLVSSMKAIFESLESVTFERI</sequence>
<evidence type="ECO:0000313" key="1">
    <source>
        <dbReference type="EMBL" id="KAK3240135.1"/>
    </source>
</evidence>
<reference evidence="1 2" key="1">
    <citation type="journal article" date="2015" name="Genome Biol. Evol.">
        <title>Comparative Genomics of a Bacterivorous Green Alga Reveals Evolutionary Causalities and Consequences of Phago-Mixotrophic Mode of Nutrition.</title>
        <authorList>
            <person name="Burns J.A."/>
            <person name="Paasch A."/>
            <person name="Narechania A."/>
            <person name="Kim E."/>
        </authorList>
    </citation>
    <scope>NUCLEOTIDE SEQUENCE [LARGE SCALE GENOMIC DNA]</scope>
    <source>
        <strain evidence="1 2">PLY_AMNH</strain>
    </source>
</reference>
<protein>
    <submittedName>
        <fullName evidence="1">Uncharacterized protein</fullName>
    </submittedName>
</protein>
<comment type="caution">
    <text evidence="1">The sequence shown here is derived from an EMBL/GenBank/DDBJ whole genome shotgun (WGS) entry which is preliminary data.</text>
</comment>
<dbReference type="EMBL" id="LGRX02033731">
    <property type="protein sequence ID" value="KAK3240135.1"/>
    <property type="molecule type" value="Genomic_DNA"/>
</dbReference>